<dbReference type="HOGENOM" id="CLU_689074_0_0_1"/>
<dbReference type="EMBL" id="DS995904">
    <property type="protein sequence ID" value="EEA20225.1"/>
    <property type="molecule type" value="Genomic_DNA"/>
</dbReference>
<proteinExistence type="predicted"/>
<dbReference type="PhylomeDB" id="B6QQ82"/>
<gene>
    <name evidence="2" type="ORF">PMAA_040800</name>
</gene>
<dbReference type="STRING" id="441960.B6QQ82"/>
<feature type="compositionally biased region" description="Polar residues" evidence="1">
    <location>
        <begin position="1"/>
        <end position="24"/>
    </location>
</feature>
<accession>B6QQ82</accession>
<feature type="region of interest" description="Disordered" evidence="1">
    <location>
        <begin position="316"/>
        <end position="400"/>
    </location>
</feature>
<feature type="compositionally biased region" description="Basic and acidic residues" evidence="1">
    <location>
        <begin position="391"/>
        <end position="400"/>
    </location>
</feature>
<evidence type="ECO:0000313" key="2">
    <source>
        <dbReference type="EMBL" id="EEA20225.1"/>
    </source>
</evidence>
<dbReference type="VEuPathDB" id="FungiDB:PMAA_040800"/>
<feature type="compositionally biased region" description="Polar residues" evidence="1">
    <location>
        <begin position="339"/>
        <end position="353"/>
    </location>
</feature>
<evidence type="ECO:0000256" key="1">
    <source>
        <dbReference type="SAM" id="MobiDB-lite"/>
    </source>
</evidence>
<sequence length="400" mass="44808">MHSNSISFPQKRQRSGSSAEISQGSKRKSSHPPVAYWDNLSKIWLTAESLRELDRRTSSAPGFQHAELKKEHLHFAPDFLRDCSPTRLREIKSLAASGGPDLTGLRNNLIDYGVYPDGHEIKSKGLPEPNNMEEVRKILARPRDSQITRSNFLKFKRVEARASKEKGVTSLVIPILDGEMDDDPKCVGGDYPFSNLAPLTDGTLPAAKPDHHFGARPEDLNRQIRDELNHYIVPSTQIRPHVNLFAGTIDLYATHVAKSKRSDGRPEYIMTLIDSFSLKGSLNAFRQGLIAYRNARDWSKEKRDELIEAANERLAKAHSQHSSTTQHQTPDLVHKLDDSNTSVGSAQPCSTTEFAVESQRMSKRVRIRSSEDPEGMFDDEGSEYPPSEGAPRLDTDVRMG</sequence>
<feature type="compositionally biased region" description="Acidic residues" evidence="1">
    <location>
        <begin position="372"/>
        <end position="382"/>
    </location>
</feature>
<protein>
    <submittedName>
        <fullName evidence="2">Uncharacterized protein</fullName>
    </submittedName>
</protein>
<feature type="region of interest" description="Disordered" evidence="1">
    <location>
        <begin position="1"/>
        <end position="33"/>
    </location>
</feature>
<evidence type="ECO:0000313" key="3">
    <source>
        <dbReference type="Proteomes" id="UP000001294"/>
    </source>
</evidence>
<feature type="compositionally biased region" description="Low complexity" evidence="1">
    <location>
        <begin position="320"/>
        <end position="329"/>
    </location>
</feature>
<dbReference type="Proteomes" id="UP000001294">
    <property type="component" value="Unassembled WGS sequence"/>
</dbReference>
<name>B6QQ82_TALMQ</name>
<reference evidence="3" key="1">
    <citation type="journal article" date="2015" name="Genome Announc.">
        <title>Genome sequence of the AIDS-associated pathogen Penicillium marneffei (ATCC18224) and its near taxonomic relative Talaromyces stipitatus (ATCC10500).</title>
        <authorList>
            <person name="Nierman W.C."/>
            <person name="Fedorova-Abrams N.D."/>
            <person name="Andrianopoulos A."/>
        </authorList>
    </citation>
    <scope>NUCLEOTIDE SEQUENCE [LARGE SCALE GENOMIC DNA]</scope>
    <source>
        <strain evidence="3">ATCC 18224 / CBS 334.59 / QM 7333</strain>
    </source>
</reference>
<keyword evidence="3" id="KW-1185">Reference proteome</keyword>
<dbReference type="AlphaFoldDB" id="B6QQ82"/>
<dbReference type="OrthoDB" id="4225323at2759"/>
<organism evidence="2 3">
    <name type="scientific">Talaromyces marneffei (strain ATCC 18224 / CBS 334.59 / QM 7333)</name>
    <name type="common">Penicillium marneffei</name>
    <dbReference type="NCBI Taxonomy" id="441960"/>
    <lineage>
        <taxon>Eukaryota</taxon>
        <taxon>Fungi</taxon>
        <taxon>Dikarya</taxon>
        <taxon>Ascomycota</taxon>
        <taxon>Pezizomycotina</taxon>
        <taxon>Eurotiomycetes</taxon>
        <taxon>Eurotiomycetidae</taxon>
        <taxon>Eurotiales</taxon>
        <taxon>Trichocomaceae</taxon>
        <taxon>Talaromyces</taxon>
        <taxon>Talaromyces sect. Talaromyces</taxon>
    </lineage>
</organism>